<evidence type="ECO:0000313" key="2">
    <source>
        <dbReference type="Proteomes" id="UP000076881"/>
    </source>
</evidence>
<reference evidence="1 2" key="1">
    <citation type="journal article" date="2016" name="Genome Biol. Evol.">
        <title>Divergent and convergent evolution of fungal pathogenicity.</title>
        <authorList>
            <person name="Shang Y."/>
            <person name="Xiao G."/>
            <person name="Zheng P."/>
            <person name="Cen K."/>
            <person name="Zhan S."/>
            <person name="Wang C."/>
        </authorList>
    </citation>
    <scope>NUCLEOTIDE SEQUENCE [LARGE SCALE GENOMIC DNA]</scope>
    <source>
        <strain evidence="1 2">RCEF 1005</strain>
    </source>
</reference>
<keyword evidence="2" id="KW-1185">Reference proteome</keyword>
<comment type="caution">
    <text evidence="1">The sequence shown here is derived from an EMBL/GenBank/DDBJ whole genome shotgun (WGS) entry which is preliminary data.</text>
</comment>
<evidence type="ECO:0000313" key="1">
    <source>
        <dbReference type="EMBL" id="OAA76557.1"/>
    </source>
</evidence>
<proteinExistence type="predicted"/>
<protein>
    <submittedName>
        <fullName evidence="1">Uncharacterized protein</fullName>
    </submittedName>
</protein>
<organism evidence="1 2">
    <name type="scientific">Akanthomyces lecanii RCEF 1005</name>
    <dbReference type="NCBI Taxonomy" id="1081108"/>
    <lineage>
        <taxon>Eukaryota</taxon>
        <taxon>Fungi</taxon>
        <taxon>Dikarya</taxon>
        <taxon>Ascomycota</taxon>
        <taxon>Pezizomycotina</taxon>
        <taxon>Sordariomycetes</taxon>
        <taxon>Hypocreomycetidae</taxon>
        <taxon>Hypocreales</taxon>
        <taxon>Cordycipitaceae</taxon>
        <taxon>Akanthomyces</taxon>
        <taxon>Cordyceps confragosa</taxon>
    </lineage>
</organism>
<dbReference type="AlphaFoldDB" id="A0A168GJ74"/>
<gene>
    <name evidence="1" type="ORF">LEL_06241</name>
</gene>
<sequence>MSIMNVLQGRDTAADTVALAASYRLVVDQDPSLRAYSLEAYCRAVSQMRFLAMDFKKNWRRLLESSLLLFLYEPDWLAIPFAKIPKTLLHKVLDIRGQLVVMRHRLPLECQPVPRYQHSPSFCKTCHDMRYLLGQLHDQLDGWIDELEEQMPHLVGVATAQDGRTALSKPAFRNPGETQALAQYWVVRLAIYLTTWRMSRMPLEACRAGAAEDMRRRDEAYLAAVRASLRTAAYCMGPGTGSWHRKMWVELAEEMRLYCDRRGGLGNIEDKVVRLQEDINSGWDADGLTKPLVSEGDGRYFV</sequence>
<dbReference type="EMBL" id="AZHF01000004">
    <property type="protein sequence ID" value="OAA76557.1"/>
    <property type="molecule type" value="Genomic_DNA"/>
</dbReference>
<dbReference type="Proteomes" id="UP000076881">
    <property type="component" value="Unassembled WGS sequence"/>
</dbReference>
<name>A0A168GJ74_CORDF</name>
<accession>A0A168GJ74</accession>
<dbReference type="OrthoDB" id="10394269at2759"/>